<gene>
    <name evidence="1" type="ORF">Vadar_019572</name>
</gene>
<name>A0ACB7XAZ8_9ERIC</name>
<protein>
    <submittedName>
        <fullName evidence="1">Uncharacterized protein</fullName>
    </submittedName>
</protein>
<accession>A0ACB7XAZ8</accession>
<reference evidence="1 2" key="1">
    <citation type="journal article" date="2021" name="Hortic Res">
        <title>High-quality reference genome and annotation aids understanding of berry development for evergreen blueberry (Vaccinium darrowii).</title>
        <authorList>
            <person name="Yu J."/>
            <person name="Hulse-Kemp A.M."/>
            <person name="Babiker E."/>
            <person name="Staton M."/>
        </authorList>
    </citation>
    <scope>NUCLEOTIDE SEQUENCE [LARGE SCALE GENOMIC DNA]</scope>
    <source>
        <strain evidence="2">cv. NJ 8807/NJ 8810</strain>
        <tissue evidence="1">Young leaf</tissue>
    </source>
</reference>
<comment type="caution">
    <text evidence="1">The sequence shown here is derived from an EMBL/GenBank/DDBJ whole genome shotgun (WGS) entry which is preliminary data.</text>
</comment>
<keyword evidence="2" id="KW-1185">Reference proteome</keyword>
<evidence type="ECO:0000313" key="2">
    <source>
        <dbReference type="Proteomes" id="UP000828048"/>
    </source>
</evidence>
<dbReference type="Proteomes" id="UP000828048">
    <property type="component" value="Chromosome 6"/>
</dbReference>
<dbReference type="EMBL" id="CM037156">
    <property type="protein sequence ID" value="KAH7837921.1"/>
    <property type="molecule type" value="Genomic_DNA"/>
</dbReference>
<organism evidence="1 2">
    <name type="scientific">Vaccinium darrowii</name>
    <dbReference type="NCBI Taxonomy" id="229202"/>
    <lineage>
        <taxon>Eukaryota</taxon>
        <taxon>Viridiplantae</taxon>
        <taxon>Streptophyta</taxon>
        <taxon>Embryophyta</taxon>
        <taxon>Tracheophyta</taxon>
        <taxon>Spermatophyta</taxon>
        <taxon>Magnoliopsida</taxon>
        <taxon>eudicotyledons</taxon>
        <taxon>Gunneridae</taxon>
        <taxon>Pentapetalae</taxon>
        <taxon>asterids</taxon>
        <taxon>Ericales</taxon>
        <taxon>Ericaceae</taxon>
        <taxon>Vaccinioideae</taxon>
        <taxon>Vaccinieae</taxon>
        <taxon>Vaccinium</taxon>
    </lineage>
</organism>
<sequence>MSLEEGSFTSNGEADQLSAVAASDSNKRGGWITSPFITATLAGLTLAAGGWINNLIVYLIKEFNVKSIDAAQIGNVVNGCIYMFPVLGAILADSFLGSFTVIWISSLVSFLGIILLLLSSTIDSLRPPPCDQNGPTSCITPSKLQLSIMYLAIALATIGVGGSRFTLAAIGADQFDDRNHQWSFFNWYMFTLYTSSAISATAIVYVEDNVSWGWGFGICAAANVVGLVVFVLGSRFYRRVKPKGSPFLGLARVVVAAVRKRNLVVSNTSEDYYYHREEDIGGRMEIASTPTTTLKFLNRAALKVEGDIKPDGSSAKLWRLCTLQQVEDLKTLIKLFPLWSTGIFLSIPIAVLLSLATLQALAMDRRLGNYFKIPAGSMIIFMIVSTSLSVIFLDRFFFPTWQKITGRFPPPLQRIGIGHVICMISMAVAAIVEQNRLKMAHNISANSVVPMSVIWLVPQLALVGIGEAFHFPGYIALYYQEFPAALKSTATAMAAMTIAIAFYLSTALVGMVRSETKWLPNDVNEGRMDNMYWVLFGLGGVNFGYYLVCASFYKYLGLAKVANENKA</sequence>
<proteinExistence type="predicted"/>
<evidence type="ECO:0000313" key="1">
    <source>
        <dbReference type="EMBL" id="KAH7837921.1"/>
    </source>
</evidence>